<proteinExistence type="predicted"/>
<dbReference type="PIRSF" id="PIRSF033303">
    <property type="entry name" value="UCP033303"/>
    <property type="match status" value="1"/>
</dbReference>
<evidence type="ECO:0000313" key="1">
    <source>
        <dbReference type="EMBL" id="TMI78793.1"/>
    </source>
</evidence>
<organism evidence="1 2">
    <name type="scientific">Candidatus Segetimicrobium genomatis</name>
    <dbReference type="NCBI Taxonomy" id="2569760"/>
    <lineage>
        <taxon>Bacteria</taxon>
        <taxon>Bacillati</taxon>
        <taxon>Candidatus Sysuimicrobiota</taxon>
        <taxon>Candidatus Sysuimicrobiia</taxon>
        <taxon>Candidatus Sysuimicrobiales</taxon>
        <taxon>Candidatus Segetimicrobiaceae</taxon>
        <taxon>Candidatus Segetimicrobium</taxon>
    </lineage>
</organism>
<comment type="caution">
    <text evidence="1">The sequence shown here is derived from an EMBL/GenBank/DDBJ whole genome shotgun (WGS) entry which is preliminary data.</text>
</comment>
<dbReference type="Proteomes" id="UP000318093">
    <property type="component" value="Unassembled WGS sequence"/>
</dbReference>
<dbReference type="EMBL" id="VBAN01000386">
    <property type="protein sequence ID" value="TMI78793.1"/>
    <property type="molecule type" value="Genomic_DNA"/>
</dbReference>
<sequence>MVKWEIHGKEFANCNCAYGCPCQFNALPTYGNCTAVIFLKIDKGSFGATRLDGLSLAFAAAWPGAVHQGKGTMQPIIDTRANDAQRQAILSIMTGKETDGLVTHFAVYAAMCEKIHDPIYADITIDLDMSARTANCKAGSAAAGRGQPILNPVTGKEHRVGIVLPNGFEYGQNECGRGWSSSSGNVAMELKDSYAHWCEIHLNQSGRIR</sequence>
<accession>A0A537J5M4</accession>
<protein>
    <submittedName>
        <fullName evidence="1">DUF1326 domain-containing protein</fullName>
    </submittedName>
</protein>
<dbReference type="InterPro" id="IPR009758">
    <property type="entry name" value="DUF1326"/>
</dbReference>
<dbReference type="AlphaFoldDB" id="A0A537J5M4"/>
<dbReference type="InterPro" id="IPR014581">
    <property type="entry name" value="UCP033303"/>
</dbReference>
<gene>
    <name evidence="1" type="ORF">E6H03_11435</name>
</gene>
<reference evidence="1 2" key="1">
    <citation type="journal article" date="2019" name="Nat. Microbiol.">
        <title>Mediterranean grassland soil C-N compound turnover is dependent on rainfall and depth, and is mediated by genomically divergent microorganisms.</title>
        <authorList>
            <person name="Diamond S."/>
            <person name="Andeer P.F."/>
            <person name="Li Z."/>
            <person name="Crits-Christoph A."/>
            <person name="Burstein D."/>
            <person name="Anantharaman K."/>
            <person name="Lane K.R."/>
            <person name="Thomas B.C."/>
            <person name="Pan C."/>
            <person name="Northen T.R."/>
            <person name="Banfield J.F."/>
        </authorList>
    </citation>
    <scope>NUCLEOTIDE SEQUENCE [LARGE SCALE GENOMIC DNA]</scope>
    <source>
        <strain evidence="1">NP_6</strain>
    </source>
</reference>
<name>A0A537J5M4_9BACT</name>
<evidence type="ECO:0000313" key="2">
    <source>
        <dbReference type="Proteomes" id="UP000318093"/>
    </source>
</evidence>
<dbReference type="Pfam" id="PF07040">
    <property type="entry name" value="DUF1326"/>
    <property type="match status" value="1"/>
</dbReference>